<evidence type="ECO:0000313" key="5">
    <source>
        <dbReference type="EMBL" id="QQP52771.1"/>
    </source>
</evidence>
<dbReference type="InterPro" id="IPR000569">
    <property type="entry name" value="HECT_dom"/>
</dbReference>
<dbReference type="SUPFAM" id="SSF56204">
    <property type="entry name" value="Hect, E3 ligase catalytic domain"/>
    <property type="match status" value="1"/>
</dbReference>
<dbReference type="Pfam" id="PF00632">
    <property type="entry name" value="HECT"/>
    <property type="match status" value="1"/>
</dbReference>
<feature type="non-terminal residue" evidence="5">
    <location>
        <position position="1"/>
    </location>
</feature>
<dbReference type="PROSITE" id="PS50237">
    <property type="entry name" value="HECT"/>
    <property type="match status" value="1"/>
</dbReference>
<protein>
    <recommendedName>
        <fullName evidence="4">HECT domain-containing protein</fullName>
    </recommendedName>
</protein>
<dbReference type="SMART" id="SM00119">
    <property type="entry name" value="HECTc"/>
    <property type="match status" value="1"/>
</dbReference>
<dbReference type="GO" id="GO:0009966">
    <property type="term" value="P:regulation of signal transduction"/>
    <property type="evidence" value="ECO:0007669"/>
    <property type="project" value="UniProtKB-ARBA"/>
</dbReference>
<evidence type="ECO:0000256" key="1">
    <source>
        <dbReference type="ARBA" id="ARBA00022786"/>
    </source>
</evidence>
<dbReference type="Gene3D" id="3.30.2410.10">
    <property type="entry name" value="Hect, E3 ligase catalytic domain"/>
    <property type="match status" value="1"/>
</dbReference>
<dbReference type="InterPro" id="IPR043366">
    <property type="entry name" value="HECTD4"/>
</dbReference>
<evidence type="ECO:0000256" key="2">
    <source>
        <dbReference type="PROSITE-ProRule" id="PRU00104"/>
    </source>
</evidence>
<dbReference type="InterPro" id="IPR035983">
    <property type="entry name" value="Hect_E3_ubiquitin_ligase"/>
</dbReference>
<dbReference type="EMBL" id="CP045892">
    <property type="protein sequence ID" value="QQP52771.1"/>
    <property type="molecule type" value="Genomic_DNA"/>
</dbReference>
<dbReference type="PANTHER" id="PTHR46435">
    <property type="entry name" value="E3 UBIQUITIN-PROTEIN LIGASE HECTD4-RELATED"/>
    <property type="match status" value="1"/>
</dbReference>
<evidence type="ECO:0000256" key="3">
    <source>
        <dbReference type="SAM" id="MobiDB-lite"/>
    </source>
</evidence>
<name>A0A7T8HMX4_CALRO</name>
<feature type="domain" description="HECT" evidence="4">
    <location>
        <begin position="1193"/>
        <end position="1344"/>
    </location>
</feature>
<organism evidence="5 6">
    <name type="scientific">Caligus rogercresseyi</name>
    <name type="common">Sea louse</name>
    <dbReference type="NCBI Taxonomy" id="217165"/>
    <lineage>
        <taxon>Eukaryota</taxon>
        <taxon>Metazoa</taxon>
        <taxon>Ecdysozoa</taxon>
        <taxon>Arthropoda</taxon>
        <taxon>Crustacea</taxon>
        <taxon>Multicrustacea</taxon>
        <taxon>Hexanauplia</taxon>
        <taxon>Copepoda</taxon>
        <taxon>Siphonostomatoida</taxon>
        <taxon>Caligidae</taxon>
        <taxon>Caligus</taxon>
    </lineage>
</organism>
<feature type="active site" description="Glycyl thioester intermediate" evidence="2">
    <location>
        <position position="1312"/>
    </location>
</feature>
<keyword evidence="6" id="KW-1185">Reference proteome</keyword>
<accession>A0A7T8HMX4</accession>
<dbReference type="PANTHER" id="PTHR46435:SF1">
    <property type="entry name" value="E3 UBIQUITIN-PROTEIN LIGASE HECTD4-RELATED"/>
    <property type="match status" value="1"/>
</dbReference>
<proteinExistence type="predicted"/>
<dbReference type="GO" id="GO:0004842">
    <property type="term" value="F:ubiquitin-protein transferase activity"/>
    <property type="evidence" value="ECO:0007669"/>
    <property type="project" value="InterPro"/>
</dbReference>
<dbReference type="OrthoDB" id="6381281at2759"/>
<dbReference type="InterPro" id="IPR043136">
    <property type="entry name" value="B30.2/SPRY_sf"/>
</dbReference>
<feature type="region of interest" description="Disordered" evidence="3">
    <location>
        <begin position="194"/>
        <end position="221"/>
    </location>
</feature>
<gene>
    <name evidence="5" type="ORF">FKW44_005018</name>
</gene>
<reference evidence="6" key="1">
    <citation type="submission" date="2021-01" db="EMBL/GenBank/DDBJ databases">
        <title>Caligus Genome Assembly.</title>
        <authorList>
            <person name="Gallardo-Escarate C."/>
        </authorList>
    </citation>
    <scope>NUCLEOTIDE SEQUENCE [LARGE SCALE GENOMIC DNA]</scope>
</reference>
<feature type="compositionally biased region" description="Acidic residues" evidence="3">
    <location>
        <begin position="205"/>
        <end position="219"/>
    </location>
</feature>
<evidence type="ECO:0000259" key="4">
    <source>
        <dbReference type="PROSITE" id="PS50237"/>
    </source>
</evidence>
<sequence>VLSLGDITSHTDNESSILSIGLVPALNDRHTTEEASWHYPKGSIFMHSNGKICNYSGGNDQEDNLASECENFHQGDVIGIWLENEKSVRFTFNGSPLNYISNLKGVNLLFPAIHIMKKASRLKQILERQNRRLLNTHRRVSIRIEEAPPEEPPGNTECIPSFSLTLNDYLMFPVECLKEIVLFYSSPGGEPVFQSGRFEPRFEDPLDDDSDESLDDEDLETRHHHEDLNSLWSNPGRQKYSLSLGRWLGSNKRCSSLGMTDIARQTVEFLYEESGGIPDDLHLPTVSDIKDDLSKLSIEGIKKGMLLSVGLINVELGYKIGPQSICETSNQPGEVIDIDIENELVQVETYLKLKGVLVRYWYPITALEKSSQPLKSSINPTSSGSFNIHNPDIHREVLNMEFALSRIYCRSAYIKLLLFSTGIQINDLDFENEDESLVSSIMMLQDPDIENLRLLSESFLLKSDIYGNILDPNITIHKTRTLFDIFSGELSKLFYFKEENALQKEITRLLELTNGFQSEILDEIFDCLKNPSKYFITEEIEINDLSILKSILRFENCAFVAMSIKCEESSINTEDLTIQIQTLNGTVLKPNGRSMARDIIQGNGERPSLYLHGIHRDFPLAVACIETLMTQSCLSPSVGVDVTNILVEFLMKYSPPLIIKERILDLILNCIKTFQIQSAFDNHATIKNLFGELKHLYAKESKEPHFSSYFIALNELLLFIKVSKENPPVEDETPWFQKIYSIVHRLNNWSTLHPSAKIAPNDFSRLLIVTGISESLSNEEIRFYILKIVDPLAIFQVRFSCKIPQIKTRLEQCESLHDENVQLFISKFESNMDNSYPEYEALNKYLSTCTIEETKESIAERGAEILKIQALMNQGFDLGLKSTHSGFQESFSLNKHLLLVEQVNEYCRDYSMSPFDIHPNELYESRYDLKALQELNKAVQHSKLLSMISFKDSDEKIGNLRDLLFTSIKTEFFRSKLVLLRNQGPPELSLNPVEDIGITKESSEETWFVQAMNQLQDVDSRQFCVNFATGGDPELPLVVKMEGEEVLGNSGSFRHFLSRSTQELLSGSIPLFVPNLGSQRKGLWTLRYDEFFWAADGNGAPGGIPLALSLMPQNWKSLATYNLDEERDLRDFDSSSYNLIVKIQSMKSEEEFEEFLEEAQFPKMSILDVSGHRKDFVESLRAFKMREITCSTQWSMVKAGLATIVPVDIFVNLLKPSEMESIVCGPNKINTNYIKEHTIYQAGIKDSDPHVKYFWSVLETLSESQIQKFIKFCSNQDRIQTWSEENLPPYPMKIAPAPGDDPDQRHIRVETCMFMIKLPKYSTYEIMRDKIIFAISSAMDPLSG</sequence>
<dbReference type="Gene3D" id="2.60.120.920">
    <property type="match status" value="1"/>
</dbReference>
<keyword evidence="1 2" id="KW-0833">Ubl conjugation pathway</keyword>
<dbReference type="Proteomes" id="UP000595437">
    <property type="component" value="Chromosome 3"/>
</dbReference>
<evidence type="ECO:0000313" key="6">
    <source>
        <dbReference type="Proteomes" id="UP000595437"/>
    </source>
</evidence>
<dbReference type="GO" id="GO:0042593">
    <property type="term" value="P:glucose homeostasis"/>
    <property type="evidence" value="ECO:0007669"/>
    <property type="project" value="TreeGrafter"/>
</dbReference>